<proteinExistence type="predicted"/>
<evidence type="ECO:0000313" key="2">
    <source>
        <dbReference type="Proteomes" id="UP001055879"/>
    </source>
</evidence>
<evidence type="ECO:0000313" key="1">
    <source>
        <dbReference type="EMBL" id="KAI3736150.1"/>
    </source>
</evidence>
<sequence>MREMNANDIVQGLMHLHEEHSIAHGNLKASNILFDDNLNVVLGDYCYHLLLKEYSQAEIGSPSLEADVLAFPMIMIELLTGKPIDFEEFKSLKVDVGFEVLWKLILPVTGQGKASIDDSGDVIVRGEAESSRFSPVRRPINRLTRRISRNGVNEEGTCLTTQQIAEDVVINHPKLLKQIASYSTRYDDLAIFSMFMRKGSLMDVLFDETKKVALNLNWNMREMIANDIVQGLMHLHEEHFIAHGNLKASNILFDDNMNVVLGDYCYHLLFKEYSQAEIGYPSLEADVLAFGMIMIEFCGGKGKASIDDSGDVIVMIEIEELPIFVTLVLTVLFEDPAIFSMFMRSGNLMDVLFDKTKKVALNLNWNMCEMIANDIVHGLMHLHEEHSIAHGNLKASNILFDDNLNVVLGDYCYHLLLKEYSQEEIGSPSLERGEAESSRFSPIRRPINSLTRRISRNGVNEEDETKKVALNLNWNMREMIANDIVQGLMHLHEEHSIAHGNLKASNILFDDNLNDVLGDYFHYGLTYQLTAAGCRTLGTHFTIYVLMGTAYFYLQVVLVPVVALLGELFF</sequence>
<protein>
    <submittedName>
        <fullName evidence="1">Uncharacterized protein</fullName>
    </submittedName>
</protein>
<comment type="caution">
    <text evidence="1">The sequence shown here is derived from an EMBL/GenBank/DDBJ whole genome shotgun (WGS) entry which is preliminary data.</text>
</comment>
<reference evidence="1 2" key="2">
    <citation type="journal article" date="2022" name="Mol. Ecol. Resour.">
        <title>The genomes of chicory, endive, great burdock and yacon provide insights into Asteraceae paleo-polyploidization history and plant inulin production.</title>
        <authorList>
            <person name="Fan W."/>
            <person name="Wang S."/>
            <person name="Wang H."/>
            <person name="Wang A."/>
            <person name="Jiang F."/>
            <person name="Liu H."/>
            <person name="Zhao H."/>
            <person name="Xu D."/>
            <person name="Zhang Y."/>
        </authorList>
    </citation>
    <scope>NUCLEOTIDE SEQUENCE [LARGE SCALE GENOMIC DNA]</scope>
    <source>
        <strain evidence="2">cv. Niubang</strain>
    </source>
</reference>
<dbReference type="Proteomes" id="UP001055879">
    <property type="component" value="Linkage Group LG04"/>
</dbReference>
<dbReference type="EMBL" id="CM042050">
    <property type="protein sequence ID" value="KAI3736150.1"/>
    <property type="molecule type" value="Genomic_DNA"/>
</dbReference>
<reference evidence="2" key="1">
    <citation type="journal article" date="2022" name="Mol. Ecol. Resour.">
        <title>The genomes of chicory, endive, great burdock and yacon provide insights into Asteraceae palaeo-polyploidization history and plant inulin production.</title>
        <authorList>
            <person name="Fan W."/>
            <person name="Wang S."/>
            <person name="Wang H."/>
            <person name="Wang A."/>
            <person name="Jiang F."/>
            <person name="Liu H."/>
            <person name="Zhao H."/>
            <person name="Xu D."/>
            <person name="Zhang Y."/>
        </authorList>
    </citation>
    <scope>NUCLEOTIDE SEQUENCE [LARGE SCALE GENOMIC DNA]</scope>
    <source>
        <strain evidence="2">cv. Niubang</strain>
    </source>
</reference>
<organism evidence="1 2">
    <name type="scientific">Arctium lappa</name>
    <name type="common">Greater burdock</name>
    <name type="synonym">Lappa major</name>
    <dbReference type="NCBI Taxonomy" id="4217"/>
    <lineage>
        <taxon>Eukaryota</taxon>
        <taxon>Viridiplantae</taxon>
        <taxon>Streptophyta</taxon>
        <taxon>Embryophyta</taxon>
        <taxon>Tracheophyta</taxon>
        <taxon>Spermatophyta</taxon>
        <taxon>Magnoliopsida</taxon>
        <taxon>eudicotyledons</taxon>
        <taxon>Gunneridae</taxon>
        <taxon>Pentapetalae</taxon>
        <taxon>asterids</taxon>
        <taxon>campanulids</taxon>
        <taxon>Asterales</taxon>
        <taxon>Asteraceae</taxon>
        <taxon>Carduoideae</taxon>
        <taxon>Cardueae</taxon>
        <taxon>Arctiinae</taxon>
        <taxon>Arctium</taxon>
    </lineage>
</organism>
<keyword evidence="2" id="KW-1185">Reference proteome</keyword>
<accession>A0ACB9CPG8</accession>
<name>A0ACB9CPG8_ARCLA</name>
<gene>
    <name evidence="1" type="ORF">L6452_15684</name>
</gene>